<dbReference type="eggNOG" id="ENOG5030BG5">
    <property type="taxonomic scope" value="Bacteria"/>
</dbReference>
<reference evidence="2" key="1">
    <citation type="submission" date="2009-05" db="EMBL/GenBank/DDBJ databases">
        <title>Complete sequence of Tolumonas auensis DSM 9187.</title>
        <authorList>
            <consortium name="US DOE Joint Genome Institute"/>
            <person name="Lucas S."/>
            <person name="Copeland A."/>
            <person name="Lapidus A."/>
            <person name="Glavina del Rio T."/>
            <person name="Tice H."/>
            <person name="Bruce D."/>
            <person name="Goodwin L."/>
            <person name="Pitluck S."/>
            <person name="Chertkov O."/>
            <person name="Brettin T."/>
            <person name="Detter J.C."/>
            <person name="Han C."/>
            <person name="Larimer F."/>
            <person name="Land M."/>
            <person name="Hauser L."/>
            <person name="Kyrpides N."/>
            <person name="Mikhailova N."/>
            <person name="Spring S."/>
            <person name="Beller H."/>
        </authorList>
    </citation>
    <scope>NUCLEOTIDE SEQUENCE [LARGE SCALE GENOMIC DNA]</scope>
    <source>
        <strain evidence="2">DSM 9187 / TA4</strain>
    </source>
</reference>
<sequence length="210" mass="23939">MTSETILVDLKAAAEGIGVKQNPNLLLRWEENVKGYSALKVQPLAKEFKVEDKWVLLFDAIQFEEAIVEFDALGQSEPPQSNFLGVAFHATDDITHDAVYFRPFNFRAEDPIRRIHAVQYVSHPEYPWFDLRRDMPEQYEKPVLPAPDGDSWFHAKIEIKRPAIRAFVEHADEASLVVNELIPRKETSFGLWCGPGVGGYFANLKVTILK</sequence>
<dbReference type="HOGENOM" id="CLU_094527_0_0_6"/>
<dbReference type="Proteomes" id="UP000009073">
    <property type="component" value="Chromosome"/>
</dbReference>
<dbReference type="RefSeq" id="WP_015878726.1">
    <property type="nucleotide sequence ID" value="NC_012691.1"/>
</dbReference>
<dbReference type="AlphaFoldDB" id="C4LF88"/>
<dbReference type="EMBL" id="CP001616">
    <property type="protein sequence ID" value="ACQ93255.1"/>
    <property type="molecule type" value="Genomic_DNA"/>
</dbReference>
<protein>
    <submittedName>
        <fullName evidence="1">Uncharacterized protein</fullName>
    </submittedName>
</protein>
<dbReference type="OrthoDB" id="118532at2"/>
<evidence type="ECO:0000313" key="2">
    <source>
        <dbReference type="Proteomes" id="UP000009073"/>
    </source>
</evidence>
<reference evidence="1 2" key="2">
    <citation type="journal article" date="2011" name="Stand. Genomic Sci.">
        <title>Complete genome sequence of Tolumonas auensis type strain (TA 4).</title>
        <authorList>
            <person name="Chertkov O."/>
            <person name="Copeland A."/>
            <person name="Lucas S."/>
            <person name="Lapidus A."/>
            <person name="Berry K.W."/>
            <person name="Detter J.C."/>
            <person name="Del Rio T.G."/>
            <person name="Hammon N."/>
            <person name="Dalin E."/>
            <person name="Tice H."/>
            <person name="Pitluck S."/>
            <person name="Richardson P."/>
            <person name="Bruce D."/>
            <person name="Goodwin L."/>
            <person name="Han C."/>
            <person name="Tapia R."/>
            <person name="Saunders E."/>
            <person name="Schmutz J."/>
            <person name="Brettin T."/>
            <person name="Larimer F."/>
            <person name="Land M."/>
            <person name="Hauser L."/>
            <person name="Spring S."/>
            <person name="Rohde M."/>
            <person name="Kyrpides N.C."/>
            <person name="Ivanova N."/>
            <person name="Goker M."/>
            <person name="Beller H.R."/>
            <person name="Klenk H.P."/>
            <person name="Woyke T."/>
        </authorList>
    </citation>
    <scope>NUCLEOTIDE SEQUENCE [LARGE SCALE GENOMIC DNA]</scope>
    <source>
        <strain evidence="2">DSM 9187 / TA4</strain>
    </source>
</reference>
<proteinExistence type="predicted"/>
<gene>
    <name evidence="1" type="ordered locus">Tola_1645</name>
</gene>
<keyword evidence="2" id="KW-1185">Reference proteome</keyword>
<dbReference type="KEGG" id="tau:Tola_1645"/>
<name>C4LF88_TOLAT</name>
<organism evidence="1 2">
    <name type="scientific">Tolumonas auensis (strain DSM 9187 / NBRC 110442 / TA 4)</name>
    <dbReference type="NCBI Taxonomy" id="595494"/>
    <lineage>
        <taxon>Bacteria</taxon>
        <taxon>Pseudomonadati</taxon>
        <taxon>Pseudomonadota</taxon>
        <taxon>Gammaproteobacteria</taxon>
        <taxon>Aeromonadales</taxon>
        <taxon>Aeromonadaceae</taxon>
        <taxon>Tolumonas</taxon>
    </lineage>
</organism>
<accession>C4LF88</accession>
<dbReference type="STRING" id="595494.Tola_1645"/>
<evidence type="ECO:0000313" key="1">
    <source>
        <dbReference type="EMBL" id="ACQ93255.1"/>
    </source>
</evidence>